<proteinExistence type="predicted"/>
<evidence type="ECO:0000313" key="2">
    <source>
        <dbReference type="EMBL" id="GLC25063.1"/>
    </source>
</evidence>
<organism evidence="2 3">
    <name type="scientific">Roseisolibacter agri</name>
    <dbReference type="NCBI Taxonomy" id="2014610"/>
    <lineage>
        <taxon>Bacteria</taxon>
        <taxon>Pseudomonadati</taxon>
        <taxon>Gemmatimonadota</taxon>
        <taxon>Gemmatimonadia</taxon>
        <taxon>Gemmatimonadales</taxon>
        <taxon>Gemmatimonadaceae</taxon>
        <taxon>Roseisolibacter</taxon>
    </lineage>
</organism>
<dbReference type="AlphaFoldDB" id="A0AA37VA43"/>
<accession>A0AA37VA43</accession>
<sequence length="203" mass="20202">MTAAASPAPAAPASAPAVFTIGGRAFVLLDEGSVEHDIYLTRHLRGAGLLANDGAPAAALRADASEDDNALAFICAIYDSGRTFDLLAGLLVDATADGVAQEWTPAMATTNAAFFARVRDRDSKQQLQGILSAGVAAFFGAAIGSRMSSRSSSSAALADRTDPQDTSPATSTDSATGATSSSSSSSTTPSAPAASDAGSSATP</sequence>
<evidence type="ECO:0000313" key="3">
    <source>
        <dbReference type="Proteomes" id="UP001161325"/>
    </source>
</evidence>
<keyword evidence="3" id="KW-1185">Reference proteome</keyword>
<evidence type="ECO:0000256" key="1">
    <source>
        <dbReference type="SAM" id="MobiDB-lite"/>
    </source>
</evidence>
<comment type="caution">
    <text evidence="2">The sequence shown here is derived from an EMBL/GenBank/DDBJ whole genome shotgun (WGS) entry which is preliminary data.</text>
</comment>
<reference evidence="2" key="1">
    <citation type="submission" date="2022-08" db="EMBL/GenBank/DDBJ databases">
        <title>Draft genome sequencing of Roseisolibacter agri AW1220.</title>
        <authorList>
            <person name="Tobiishi Y."/>
            <person name="Tonouchi A."/>
        </authorList>
    </citation>
    <scope>NUCLEOTIDE SEQUENCE</scope>
    <source>
        <strain evidence="2">AW1220</strain>
    </source>
</reference>
<gene>
    <name evidence="2" type="ORF">rosag_15760</name>
</gene>
<dbReference type="Proteomes" id="UP001161325">
    <property type="component" value="Unassembled WGS sequence"/>
</dbReference>
<feature type="region of interest" description="Disordered" evidence="1">
    <location>
        <begin position="152"/>
        <end position="203"/>
    </location>
</feature>
<dbReference type="RefSeq" id="WP_284349504.1">
    <property type="nucleotide sequence ID" value="NZ_BRXS01000002.1"/>
</dbReference>
<dbReference type="EMBL" id="BRXS01000002">
    <property type="protein sequence ID" value="GLC25063.1"/>
    <property type="molecule type" value="Genomic_DNA"/>
</dbReference>
<feature type="compositionally biased region" description="Low complexity" evidence="1">
    <location>
        <begin position="166"/>
        <end position="203"/>
    </location>
</feature>
<name>A0AA37VA43_9BACT</name>
<protein>
    <submittedName>
        <fullName evidence="2">Uncharacterized protein</fullName>
    </submittedName>
</protein>